<keyword evidence="2" id="KW-1185">Reference proteome</keyword>
<comment type="caution">
    <text evidence="1">The sequence shown here is derived from an EMBL/GenBank/DDBJ whole genome shotgun (WGS) entry which is preliminary data.</text>
</comment>
<evidence type="ECO:0000313" key="2">
    <source>
        <dbReference type="Proteomes" id="UP001558613"/>
    </source>
</evidence>
<dbReference type="EMBL" id="JAYMGO010000001">
    <property type="protein sequence ID" value="KAL1282428.1"/>
    <property type="molecule type" value="Genomic_DNA"/>
</dbReference>
<proteinExistence type="predicted"/>
<evidence type="ECO:0000313" key="1">
    <source>
        <dbReference type="EMBL" id="KAL1282428.1"/>
    </source>
</evidence>
<gene>
    <name evidence="1" type="ORF">QQF64_001231</name>
</gene>
<dbReference type="Proteomes" id="UP001558613">
    <property type="component" value="Unassembled WGS sequence"/>
</dbReference>
<name>A0ABR3P0E4_9TELE</name>
<reference evidence="1 2" key="1">
    <citation type="submission" date="2023-09" db="EMBL/GenBank/DDBJ databases">
        <authorList>
            <person name="Wang M."/>
        </authorList>
    </citation>
    <scope>NUCLEOTIDE SEQUENCE [LARGE SCALE GENOMIC DNA]</scope>
    <source>
        <strain evidence="1">GT-2023</strain>
        <tissue evidence="1">Liver</tissue>
    </source>
</reference>
<sequence length="62" mass="6591">KTLMHTESGRAVDLTHSIATDGGRQREGRCPPPSICTWLPGNTNKSSGQPEGCSALLLATRE</sequence>
<organism evidence="1 2">
    <name type="scientific">Cirrhinus molitorella</name>
    <name type="common">mud carp</name>
    <dbReference type="NCBI Taxonomy" id="172907"/>
    <lineage>
        <taxon>Eukaryota</taxon>
        <taxon>Metazoa</taxon>
        <taxon>Chordata</taxon>
        <taxon>Craniata</taxon>
        <taxon>Vertebrata</taxon>
        <taxon>Euteleostomi</taxon>
        <taxon>Actinopterygii</taxon>
        <taxon>Neopterygii</taxon>
        <taxon>Teleostei</taxon>
        <taxon>Ostariophysi</taxon>
        <taxon>Cypriniformes</taxon>
        <taxon>Cyprinidae</taxon>
        <taxon>Labeoninae</taxon>
        <taxon>Labeonini</taxon>
        <taxon>Cirrhinus</taxon>
    </lineage>
</organism>
<protein>
    <submittedName>
        <fullName evidence="1">Uncharacterized protein</fullName>
    </submittedName>
</protein>
<feature type="non-terminal residue" evidence="1">
    <location>
        <position position="1"/>
    </location>
</feature>
<accession>A0ABR3P0E4</accession>